<name>A0ABW2B1T1_9RHOB</name>
<gene>
    <name evidence="1" type="ORF">ACFQFQ_06320</name>
</gene>
<protein>
    <recommendedName>
        <fullName evidence="3">Lipoprotein</fullName>
    </recommendedName>
</protein>
<reference evidence="2" key="1">
    <citation type="journal article" date="2019" name="Int. J. Syst. Evol. Microbiol.">
        <title>The Global Catalogue of Microorganisms (GCM) 10K type strain sequencing project: providing services to taxonomists for standard genome sequencing and annotation.</title>
        <authorList>
            <consortium name="The Broad Institute Genomics Platform"/>
            <consortium name="The Broad Institute Genome Sequencing Center for Infectious Disease"/>
            <person name="Wu L."/>
            <person name="Ma J."/>
        </authorList>
    </citation>
    <scope>NUCLEOTIDE SEQUENCE [LARGE SCALE GENOMIC DNA]</scope>
    <source>
        <strain evidence="2">CCUG 66188</strain>
    </source>
</reference>
<proteinExistence type="predicted"/>
<dbReference type="PROSITE" id="PS51257">
    <property type="entry name" value="PROKAR_LIPOPROTEIN"/>
    <property type="match status" value="1"/>
</dbReference>
<keyword evidence="2" id="KW-1185">Reference proteome</keyword>
<evidence type="ECO:0000313" key="2">
    <source>
        <dbReference type="Proteomes" id="UP001596353"/>
    </source>
</evidence>
<organism evidence="1 2">
    <name type="scientific">Sulfitobacter porphyrae</name>
    <dbReference type="NCBI Taxonomy" id="1246864"/>
    <lineage>
        <taxon>Bacteria</taxon>
        <taxon>Pseudomonadati</taxon>
        <taxon>Pseudomonadota</taxon>
        <taxon>Alphaproteobacteria</taxon>
        <taxon>Rhodobacterales</taxon>
        <taxon>Roseobacteraceae</taxon>
        <taxon>Sulfitobacter</taxon>
    </lineage>
</organism>
<dbReference type="EMBL" id="JBHSWG010000001">
    <property type="protein sequence ID" value="MFC6759196.1"/>
    <property type="molecule type" value="Genomic_DNA"/>
</dbReference>
<comment type="caution">
    <text evidence="1">The sequence shown here is derived from an EMBL/GenBank/DDBJ whole genome shotgun (WGS) entry which is preliminary data.</text>
</comment>
<evidence type="ECO:0000313" key="1">
    <source>
        <dbReference type="EMBL" id="MFC6759196.1"/>
    </source>
</evidence>
<accession>A0ABW2B1T1</accession>
<evidence type="ECO:0008006" key="3">
    <source>
        <dbReference type="Google" id="ProtNLM"/>
    </source>
</evidence>
<sequence>MPKMIAALTLVGLLSACTGKLGGPPPAPIFGGTYSDSVGFTSVGYEPF</sequence>
<dbReference type="Proteomes" id="UP001596353">
    <property type="component" value="Unassembled WGS sequence"/>
</dbReference>